<organism evidence="3 4">
    <name type="scientific">Flaviaesturariibacter aridisoli</name>
    <dbReference type="NCBI Taxonomy" id="2545761"/>
    <lineage>
        <taxon>Bacteria</taxon>
        <taxon>Pseudomonadati</taxon>
        <taxon>Bacteroidota</taxon>
        <taxon>Chitinophagia</taxon>
        <taxon>Chitinophagales</taxon>
        <taxon>Chitinophagaceae</taxon>
        <taxon>Flaviaestuariibacter</taxon>
    </lineage>
</organism>
<dbReference type="GO" id="GO:0003723">
    <property type="term" value="F:RNA binding"/>
    <property type="evidence" value="ECO:0007669"/>
    <property type="project" value="UniProtKB-KW"/>
</dbReference>
<evidence type="ECO:0000313" key="4">
    <source>
        <dbReference type="Proteomes" id="UP000295164"/>
    </source>
</evidence>
<dbReference type="Pfam" id="PF00076">
    <property type="entry name" value="RRM_1"/>
    <property type="match status" value="1"/>
</dbReference>
<proteinExistence type="predicted"/>
<dbReference type="PANTHER" id="PTHR48027">
    <property type="entry name" value="HETEROGENEOUS NUCLEAR RIBONUCLEOPROTEIN 87F-RELATED"/>
    <property type="match status" value="1"/>
</dbReference>
<dbReference type="CDD" id="cd21608">
    <property type="entry name" value="RRM2_NsCP33_like"/>
    <property type="match status" value="1"/>
</dbReference>
<dbReference type="Proteomes" id="UP000295164">
    <property type="component" value="Unassembled WGS sequence"/>
</dbReference>
<dbReference type="InterPro" id="IPR000504">
    <property type="entry name" value="RRM_dom"/>
</dbReference>
<keyword evidence="4" id="KW-1185">Reference proteome</keyword>
<gene>
    <name evidence="3" type="ORF">E0486_17915</name>
</gene>
<evidence type="ECO:0000259" key="2">
    <source>
        <dbReference type="PROSITE" id="PS50102"/>
    </source>
</evidence>
<dbReference type="InterPro" id="IPR052462">
    <property type="entry name" value="SLIRP/GR-RBP-like"/>
</dbReference>
<comment type="caution">
    <text evidence="3">The sequence shown here is derived from an EMBL/GenBank/DDBJ whole genome shotgun (WGS) entry which is preliminary data.</text>
</comment>
<dbReference type="InterPro" id="IPR035979">
    <property type="entry name" value="RBD_domain_sf"/>
</dbReference>
<evidence type="ECO:0000256" key="1">
    <source>
        <dbReference type="ARBA" id="ARBA00022884"/>
    </source>
</evidence>
<protein>
    <submittedName>
        <fullName evidence="3">RNA-binding protein</fullName>
    </submittedName>
</protein>
<dbReference type="EMBL" id="SKFH01000056">
    <property type="protein sequence ID" value="TCZ64779.1"/>
    <property type="molecule type" value="Genomic_DNA"/>
</dbReference>
<dbReference type="OrthoDB" id="9798855at2"/>
<dbReference type="InterPro" id="IPR012677">
    <property type="entry name" value="Nucleotide-bd_a/b_plait_sf"/>
</dbReference>
<keyword evidence="1" id="KW-0694">RNA-binding</keyword>
<dbReference type="AlphaFoldDB" id="A0A4R4DR93"/>
<dbReference type="SUPFAM" id="SSF54928">
    <property type="entry name" value="RNA-binding domain, RBD"/>
    <property type="match status" value="1"/>
</dbReference>
<evidence type="ECO:0000313" key="3">
    <source>
        <dbReference type="EMBL" id="TCZ64779.1"/>
    </source>
</evidence>
<dbReference type="RefSeq" id="WP_131854336.1">
    <property type="nucleotide sequence ID" value="NZ_SKFH01000056.1"/>
</dbReference>
<sequence length="93" mass="10191">MKIYVSNLDFNIGNQDLQDLFSPYGEVTSSNVITDRTSGRSRGFGFVEMLDEGAARTAMNEIDASEVNGRTINVKEANPKTPRPAGMMTGSHY</sequence>
<accession>A0A4R4DR93</accession>
<dbReference type="SMART" id="SM00360">
    <property type="entry name" value="RRM"/>
    <property type="match status" value="1"/>
</dbReference>
<dbReference type="PROSITE" id="PS50102">
    <property type="entry name" value="RRM"/>
    <property type="match status" value="1"/>
</dbReference>
<name>A0A4R4DR93_9BACT</name>
<dbReference type="Gene3D" id="3.30.70.330">
    <property type="match status" value="1"/>
</dbReference>
<reference evidence="3 4" key="1">
    <citation type="submission" date="2019-03" db="EMBL/GenBank/DDBJ databases">
        <authorList>
            <person name="Kim M.K.M."/>
        </authorList>
    </citation>
    <scope>NUCLEOTIDE SEQUENCE [LARGE SCALE GENOMIC DNA]</scope>
    <source>
        <strain evidence="3 4">17J68-15</strain>
    </source>
</reference>
<dbReference type="InterPro" id="IPR048289">
    <property type="entry name" value="RRM2_NsCP33-like"/>
</dbReference>
<feature type="domain" description="RRM" evidence="2">
    <location>
        <begin position="1"/>
        <end position="79"/>
    </location>
</feature>